<dbReference type="InterPro" id="IPR029063">
    <property type="entry name" value="SAM-dependent_MTases_sf"/>
</dbReference>
<dbReference type="PANTHER" id="PTHR43464">
    <property type="entry name" value="METHYLTRANSFERASE"/>
    <property type="match status" value="1"/>
</dbReference>
<evidence type="ECO:0000313" key="4">
    <source>
        <dbReference type="Proteomes" id="UP000440304"/>
    </source>
</evidence>
<keyword evidence="3" id="KW-0808">Transferase</keyword>
<evidence type="ECO:0000259" key="2">
    <source>
        <dbReference type="Pfam" id="PF08241"/>
    </source>
</evidence>
<accession>A0A6N8THJ2</accession>
<dbReference type="GO" id="GO:0010420">
    <property type="term" value="F:polyprenyldihydroxybenzoate methyltransferase activity"/>
    <property type="evidence" value="ECO:0007669"/>
    <property type="project" value="TreeGrafter"/>
</dbReference>
<dbReference type="CDD" id="cd02440">
    <property type="entry name" value="AdoMet_MTases"/>
    <property type="match status" value="1"/>
</dbReference>
<dbReference type="OrthoDB" id="9777830at2"/>
<dbReference type="InterPro" id="IPR013216">
    <property type="entry name" value="Methyltransf_11"/>
</dbReference>
<dbReference type="SUPFAM" id="SSF53335">
    <property type="entry name" value="S-adenosyl-L-methionine-dependent methyltransferases"/>
    <property type="match status" value="1"/>
</dbReference>
<dbReference type="AlphaFoldDB" id="A0A6N8THJ2"/>
<dbReference type="Proteomes" id="UP000440304">
    <property type="component" value="Unassembled WGS sequence"/>
</dbReference>
<keyword evidence="1" id="KW-0175">Coiled coil</keyword>
<organism evidence="3 4">
    <name type="scientific">Shinella zoogloeoides</name>
    <name type="common">Crabtreella saccharophila</name>
    <dbReference type="NCBI Taxonomy" id="352475"/>
    <lineage>
        <taxon>Bacteria</taxon>
        <taxon>Pseudomonadati</taxon>
        <taxon>Pseudomonadota</taxon>
        <taxon>Alphaproteobacteria</taxon>
        <taxon>Hyphomicrobiales</taxon>
        <taxon>Rhizobiaceae</taxon>
        <taxon>Shinella</taxon>
    </lineage>
</organism>
<feature type="coiled-coil region" evidence="1">
    <location>
        <begin position="414"/>
        <end position="532"/>
    </location>
</feature>
<keyword evidence="3" id="KW-0489">Methyltransferase</keyword>
<protein>
    <submittedName>
        <fullName evidence="3">Methyltransferase domain-containing protein</fullName>
    </submittedName>
</protein>
<gene>
    <name evidence="3" type="ORF">GR156_20630</name>
</gene>
<reference evidence="3 4" key="1">
    <citation type="submission" date="2019-12" db="EMBL/GenBank/DDBJ databases">
        <title>Shinella granuli gen. nov., sp. nov., and proposal of the reclassification of Zoogloea ramigera ATCC 19623 as Shinella zoogloeoides sp. nov.</title>
        <authorList>
            <person name="Gao J."/>
        </authorList>
    </citation>
    <scope>NUCLEOTIDE SEQUENCE [LARGE SCALE GENOMIC DNA]</scope>
    <source>
        <strain evidence="3 4">DSM 287</strain>
    </source>
</reference>
<dbReference type="RefSeq" id="WP_160787944.1">
    <property type="nucleotide sequence ID" value="NZ_CP086610.1"/>
</dbReference>
<dbReference type="Gene3D" id="3.40.50.150">
    <property type="entry name" value="Vaccinia Virus protein VP39"/>
    <property type="match status" value="1"/>
</dbReference>
<feature type="domain" description="Methyltransferase type 11" evidence="2">
    <location>
        <begin position="43"/>
        <end position="121"/>
    </location>
</feature>
<dbReference type="EMBL" id="WUML01000029">
    <property type="protein sequence ID" value="MXO02723.1"/>
    <property type="molecule type" value="Genomic_DNA"/>
</dbReference>
<name>A0A6N8THJ2_SHIZO</name>
<comment type="caution">
    <text evidence="3">The sequence shown here is derived from an EMBL/GenBank/DDBJ whole genome shotgun (WGS) entry which is preliminary data.</text>
</comment>
<evidence type="ECO:0000256" key="1">
    <source>
        <dbReference type="SAM" id="Coils"/>
    </source>
</evidence>
<dbReference type="GO" id="GO:0032259">
    <property type="term" value="P:methylation"/>
    <property type="evidence" value="ECO:0007669"/>
    <property type="project" value="UniProtKB-KW"/>
</dbReference>
<dbReference type="PANTHER" id="PTHR43464:SF23">
    <property type="entry name" value="JUVENILE HORMONE ACID O-METHYLTRANSFERASE"/>
    <property type="match status" value="1"/>
</dbReference>
<sequence length="546" mass="60333">MEEPDSGFYYKQEVLWGGDIDASAKGVRDSVLSLVPEGARSILDAGCGNGAITNFLPEDRRIVGCDISPAALSHVRHPTQVADLQALPFADGEFDLVIATDVLEHIPDSSYAKTLDELDRVSARWLLIAVPYDELLDVATVDCASCNNLFHVHWHQRNYSAASLSQLWHERAGVAAHVFCGARWQISSPLLVKLRHLINGRYYPFEHALCPNCGTAYHPPALSQESIAIGRRLDALHYALAAKGKVPWPRHSEIVMLFDKTIHASTLSLPDEETTGSPAPLPEQVILKDIPRIPDPTSYGKNFRVISESPEAATLLFPRLPARLRPVPGEIPLVMFDPIMQKTVPLEREVDGWLKIPPVSASPFGYVMHVGAAIERLDSIMLDGEINPLTPEYMSAFSLGSISERREQELLGITEVLEAKRKEGEERVEALLDQNKELEAGRAAAEERIEALLVQNNKLEAGRGAAEDRIEALLVQNNELEAERAAAEKRIEALLVQNKELEAGRAAAEQRIEKLLDLSEELEAKRTAGEQRIRHLLASEAENSTT</sequence>
<proteinExistence type="predicted"/>
<evidence type="ECO:0000313" key="3">
    <source>
        <dbReference type="EMBL" id="MXO02723.1"/>
    </source>
</evidence>
<dbReference type="Pfam" id="PF08241">
    <property type="entry name" value="Methyltransf_11"/>
    <property type="match status" value="1"/>
</dbReference>